<dbReference type="Proteomes" id="UP000619260">
    <property type="component" value="Unassembled WGS sequence"/>
</dbReference>
<evidence type="ECO:0000313" key="1">
    <source>
        <dbReference type="EMBL" id="GIJ49813.1"/>
    </source>
</evidence>
<dbReference type="AlphaFoldDB" id="A0A8J4DU88"/>
<accession>A0A8J4DU88</accession>
<evidence type="ECO:0008006" key="3">
    <source>
        <dbReference type="Google" id="ProtNLM"/>
    </source>
</evidence>
<reference evidence="1" key="1">
    <citation type="submission" date="2021-01" db="EMBL/GenBank/DDBJ databases">
        <title>Whole genome shotgun sequence of Virgisporangium aliadipatigenens NBRC 105644.</title>
        <authorList>
            <person name="Komaki H."/>
            <person name="Tamura T."/>
        </authorList>
    </citation>
    <scope>NUCLEOTIDE SEQUENCE</scope>
    <source>
        <strain evidence="1">NBRC 105644</strain>
    </source>
</reference>
<proteinExistence type="predicted"/>
<organism evidence="1 2">
    <name type="scientific">Virgisporangium aliadipatigenens</name>
    <dbReference type="NCBI Taxonomy" id="741659"/>
    <lineage>
        <taxon>Bacteria</taxon>
        <taxon>Bacillati</taxon>
        <taxon>Actinomycetota</taxon>
        <taxon>Actinomycetes</taxon>
        <taxon>Micromonosporales</taxon>
        <taxon>Micromonosporaceae</taxon>
        <taxon>Virgisporangium</taxon>
    </lineage>
</organism>
<dbReference type="EMBL" id="BOPF01000031">
    <property type="protein sequence ID" value="GIJ49813.1"/>
    <property type="molecule type" value="Genomic_DNA"/>
</dbReference>
<keyword evidence="2" id="KW-1185">Reference proteome</keyword>
<gene>
    <name evidence="1" type="ORF">Val02_66990</name>
</gene>
<comment type="caution">
    <text evidence="1">The sequence shown here is derived from an EMBL/GenBank/DDBJ whole genome shotgun (WGS) entry which is preliminary data.</text>
</comment>
<name>A0A8J4DU88_9ACTN</name>
<protein>
    <recommendedName>
        <fullName evidence="3">AbiEi antitoxin C-terminal domain-containing protein</fullName>
    </recommendedName>
</protein>
<evidence type="ECO:0000313" key="2">
    <source>
        <dbReference type="Proteomes" id="UP000619260"/>
    </source>
</evidence>
<sequence>MSGFPQLRATATHGLSTGSDCLLRPAAALPHDALMHEPFRGSDAITHGLLTRGQLAGRRWQRLLPDVYVHHEAVPDHTMWCAAALLYLPPGSAISHESATSLHGVGLQDRREPLRVTATIPAAKRVRAVDRLSIHRGDLLPGDMVRRRGLITTGPLRTAFDLGRGPDAHRAVIALDALLNRGVIRLPALEKSVPAVAGRPGVARFRRAVALAPGRAPSRRWKHRCG</sequence>